<dbReference type="EMBL" id="KN831947">
    <property type="protein sequence ID" value="KIO13043.1"/>
    <property type="molecule type" value="Genomic_DNA"/>
</dbReference>
<sequence>MVFGVVWIRNHGIATSRYSDIVELLTRCACSLQIPVRNLRTQARHEYLQPEEPEEEAFMRSLSLTTPRQLVHYLNQFVIGQERAKKILSVAVFNHYNRVRANLSAIEKQVDTQSWDESSSRGGRLPEISISSGLNSPQQ</sequence>
<dbReference type="AlphaFoldDB" id="A0A0C3JV73"/>
<proteinExistence type="predicted"/>
<dbReference type="HOGENOM" id="CLU_1845919_0_0_1"/>
<reference evidence="3" key="2">
    <citation type="submission" date="2015-01" db="EMBL/GenBank/DDBJ databases">
        <title>Evolutionary Origins and Diversification of the Mycorrhizal Mutualists.</title>
        <authorList>
            <consortium name="DOE Joint Genome Institute"/>
            <consortium name="Mycorrhizal Genomics Consortium"/>
            <person name="Kohler A."/>
            <person name="Kuo A."/>
            <person name="Nagy L.G."/>
            <person name="Floudas D."/>
            <person name="Copeland A."/>
            <person name="Barry K.W."/>
            <person name="Cichocki N."/>
            <person name="Veneault-Fourrey C."/>
            <person name="LaButti K."/>
            <person name="Lindquist E.A."/>
            <person name="Lipzen A."/>
            <person name="Lundell T."/>
            <person name="Morin E."/>
            <person name="Murat C."/>
            <person name="Riley R."/>
            <person name="Ohm R."/>
            <person name="Sun H."/>
            <person name="Tunlid A."/>
            <person name="Henrissat B."/>
            <person name="Grigoriev I.V."/>
            <person name="Hibbett D.S."/>
            <person name="Martin F."/>
        </authorList>
    </citation>
    <scope>NUCLEOTIDE SEQUENCE [LARGE SCALE GENOMIC DNA]</scope>
    <source>
        <strain evidence="3">Marx 270</strain>
    </source>
</reference>
<dbReference type="PANTHER" id="PTHR48102">
    <property type="entry name" value="ATP-DEPENDENT CLP PROTEASE ATP-BINDING SUBUNIT CLPX-LIKE, MITOCHONDRIAL-RELATED"/>
    <property type="match status" value="1"/>
</dbReference>
<dbReference type="GO" id="GO:0005524">
    <property type="term" value="F:ATP binding"/>
    <property type="evidence" value="ECO:0007669"/>
    <property type="project" value="TreeGrafter"/>
</dbReference>
<feature type="compositionally biased region" description="Polar residues" evidence="1">
    <location>
        <begin position="129"/>
        <end position="139"/>
    </location>
</feature>
<dbReference type="GO" id="GO:0016887">
    <property type="term" value="F:ATP hydrolysis activity"/>
    <property type="evidence" value="ECO:0007669"/>
    <property type="project" value="TreeGrafter"/>
</dbReference>
<gene>
    <name evidence="2" type="ORF">M404DRAFT_709097</name>
</gene>
<organism evidence="2 3">
    <name type="scientific">Pisolithus tinctorius Marx 270</name>
    <dbReference type="NCBI Taxonomy" id="870435"/>
    <lineage>
        <taxon>Eukaryota</taxon>
        <taxon>Fungi</taxon>
        <taxon>Dikarya</taxon>
        <taxon>Basidiomycota</taxon>
        <taxon>Agaricomycotina</taxon>
        <taxon>Agaricomycetes</taxon>
        <taxon>Agaricomycetidae</taxon>
        <taxon>Boletales</taxon>
        <taxon>Sclerodermatineae</taxon>
        <taxon>Pisolithaceae</taxon>
        <taxon>Pisolithus</taxon>
    </lineage>
</organism>
<dbReference type="STRING" id="870435.A0A0C3JV73"/>
<feature type="compositionally biased region" description="Polar residues" evidence="1">
    <location>
        <begin position="112"/>
        <end position="121"/>
    </location>
</feature>
<reference evidence="2 3" key="1">
    <citation type="submission" date="2014-04" db="EMBL/GenBank/DDBJ databases">
        <authorList>
            <consortium name="DOE Joint Genome Institute"/>
            <person name="Kuo A."/>
            <person name="Kohler A."/>
            <person name="Costa M.D."/>
            <person name="Nagy L.G."/>
            <person name="Floudas D."/>
            <person name="Copeland A."/>
            <person name="Barry K.W."/>
            <person name="Cichocki N."/>
            <person name="Veneault-Fourrey C."/>
            <person name="LaButti K."/>
            <person name="Lindquist E.A."/>
            <person name="Lipzen A."/>
            <person name="Lundell T."/>
            <person name="Morin E."/>
            <person name="Murat C."/>
            <person name="Sun H."/>
            <person name="Tunlid A."/>
            <person name="Henrissat B."/>
            <person name="Grigoriev I.V."/>
            <person name="Hibbett D.S."/>
            <person name="Martin F."/>
            <person name="Nordberg H.P."/>
            <person name="Cantor M.N."/>
            <person name="Hua S.X."/>
        </authorList>
    </citation>
    <scope>NUCLEOTIDE SEQUENCE [LARGE SCALE GENOMIC DNA]</scope>
    <source>
        <strain evidence="2 3">Marx 270</strain>
    </source>
</reference>
<evidence type="ECO:0000313" key="2">
    <source>
        <dbReference type="EMBL" id="KIO13043.1"/>
    </source>
</evidence>
<feature type="region of interest" description="Disordered" evidence="1">
    <location>
        <begin position="112"/>
        <end position="139"/>
    </location>
</feature>
<name>A0A0C3JV73_PISTI</name>
<protein>
    <submittedName>
        <fullName evidence="2">Uncharacterized protein</fullName>
    </submittedName>
</protein>
<dbReference type="Proteomes" id="UP000054217">
    <property type="component" value="Unassembled WGS sequence"/>
</dbReference>
<evidence type="ECO:0000256" key="1">
    <source>
        <dbReference type="SAM" id="MobiDB-lite"/>
    </source>
</evidence>
<dbReference type="InterPro" id="IPR027417">
    <property type="entry name" value="P-loop_NTPase"/>
</dbReference>
<dbReference type="Gene3D" id="3.40.50.300">
    <property type="entry name" value="P-loop containing nucleotide triphosphate hydrolases"/>
    <property type="match status" value="1"/>
</dbReference>
<dbReference type="InParanoid" id="A0A0C3JV73"/>
<dbReference type="OrthoDB" id="1721884at2759"/>
<keyword evidence="3" id="KW-1185">Reference proteome</keyword>
<dbReference type="PANTHER" id="PTHR48102:SF7">
    <property type="entry name" value="ATP-DEPENDENT CLP PROTEASE ATP-BINDING SUBUNIT CLPX-LIKE, MITOCHONDRIAL"/>
    <property type="match status" value="1"/>
</dbReference>
<evidence type="ECO:0000313" key="3">
    <source>
        <dbReference type="Proteomes" id="UP000054217"/>
    </source>
</evidence>
<dbReference type="GO" id="GO:0051603">
    <property type="term" value="P:proteolysis involved in protein catabolic process"/>
    <property type="evidence" value="ECO:0007669"/>
    <property type="project" value="TreeGrafter"/>
</dbReference>
<accession>A0A0C3JV73</accession>
<dbReference type="InterPro" id="IPR050052">
    <property type="entry name" value="ATP-dep_Clp_protease_ClpX"/>
</dbReference>